<evidence type="ECO:0000313" key="2">
    <source>
        <dbReference type="Proteomes" id="UP000005945"/>
    </source>
</evidence>
<name>A8SGQ6_9FIRM</name>
<dbReference type="Proteomes" id="UP000005945">
    <property type="component" value="Unassembled WGS sequence"/>
</dbReference>
<reference evidence="1 2" key="2">
    <citation type="submission" date="2007-09" db="EMBL/GenBank/DDBJ databases">
        <authorList>
            <person name="Fulton L."/>
            <person name="Clifton S."/>
            <person name="Fulton B."/>
            <person name="Xu J."/>
            <person name="Minx P."/>
            <person name="Pepin K.H."/>
            <person name="Johnson M."/>
            <person name="Thiruvilangam P."/>
            <person name="Bhonagiri V."/>
            <person name="Nash W.E."/>
            <person name="Mardis E.R."/>
            <person name="Wilson R.K."/>
        </authorList>
    </citation>
    <scope>NUCLEOTIDE SEQUENCE [LARGE SCALE GENOMIC DNA]</scope>
    <source>
        <strain evidence="1 2">M21/2</strain>
    </source>
</reference>
<dbReference type="AlphaFoldDB" id="A8SGQ6"/>
<accession>A8SGQ6</accession>
<comment type="caution">
    <text evidence="1">The sequence shown here is derived from an EMBL/GenBank/DDBJ whole genome shotgun (WGS) entry which is preliminary data.</text>
</comment>
<sequence>MIYQSVYSLLETLAGNPFRKSRKKAAAPGAVQRLVYNIKVSQFFLAA</sequence>
<proteinExistence type="predicted"/>
<gene>
    <name evidence="1" type="ORF">FAEPRAM212_03132</name>
</gene>
<dbReference type="HOGENOM" id="CLU_3168326_0_0_9"/>
<reference evidence="1 2" key="1">
    <citation type="submission" date="2007-09" db="EMBL/GenBank/DDBJ databases">
        <title>Draft genome sequence of Faecalibacterium prausnitzii M21/2.</title>
        <authorList>
            <person name="Sudarsanam P."/>
            <person name="Ley R."/>
            <person name="Guruge J."/>
            <person name="Turnbaugh P.J."/>
            <person name="Mahowald M."/>
            <person name="Liep D."/>
            <person name="Gordon J."/>
        </authorList>
    </citation>
    <scope>NUCLEOTIDE SEQUENCE [LARGE SCALE GENOMIC DNA]</scope>
    <source>
        <strain evidence="1 2">M21/2</strain>
    </source>
</reference>
<organism evidence="1 2">
    <name type="scientific">Faecalibacterium prausnitzii M21/2</name>
    <dbReference type="NCBI Taxonomy" id="411485"/>
    <lineage>
        <taxon>Bacteria</taxon>
        <taxon>Bacillati</taxon>
        <taxon>Bacillota</taxon>
        <taxon>Clostridia</taxon>
        <taxon>Eubacteriales</taxon>
        <taxon>Oscillospiraceae</taxon>
        <taxon>Faecalibacterium</taxon>
    </lineage>
</organism>
<protein>
    <submittedName>
        <fullName evidence="1">Uncharacterized protein</fullName>
    </submittedName>
</protein>
<dbReference type="EMBL" id="ABED02000029">
    <property type="protein sequence ID" value="EDP20339.1"/>
    <property type="molecule type" value="Genomic_DNA"/>
</dbReference>
<evidence type="ECO:0000313" key="1">
    <source>
        <dbReference type="EMBL" id="EDP20339.1"/>
    </source>
</evidence>